<keyword evidence="2" id="KW-0812">Transmembrane</keyword>
<evidence type="ECO:0000256" key="1">
    <source>
        <dbReference type="ARBA" id="ARBA00007613"/>
    </source>
</evidence>
<feature type="region of interest" description="Disordered" evidence="3">
    <location>
        <begin position="90"/>
        <end position="124"/>
    </location>
</feature>
<dbReference type="Gene3D" id="1.20.1600.10">
    <property type="entry name" value="Outer membrane efflux proteins (OEP)"/>
    <property type="match status" value="1"/>
</dbReference>
<keyword evidence="2" id="KW-1134">Transmembrane beta strand</keyword>
<dbReference type="Gene3D" id="2.20.200.10">
    <property type="entry name" value="Outer membrane efflux proteins (OEP)"/>
    <property type="match status" value="1"/>
</dbReference>
<evidence type="ECO:0000256" key="2">
    <source>
        <dbReference type="RuleBase" id="RU362097"/>
    </source>
</evidence>
<evidence type="ECO:0000313" key="5">
    <source>
        <dbReference type="Proteomes" id="UP000721844"/>
    </source>
</evidence>
<protein>
    <submittedName>
        <fullName evidence="4">Efflux transporter outer membrane subunit</fullName>
    </submittedName>
</protein>
<dbReference type="PANTHER" id="PTHR30203:SF25">
    <property type="entry name" value="OUTER MEMBRANE PROTEIN-RELATED"/>
    <property type="match status" value="1"/>
</dbReference>
<proteinExistence type="inferred from homology"/>
<gene>
    <name evidence="4" type="ORF">ACELLULO517_27955</name>
</gene>
<dbReference type="Proteomes" id="UP000721844">
    <property type="component" value="Unassembled WGS sequence"/>
</dbReference>
<feature type="compositionally biased region" description="Polar residues" evidence="3">
    <location>
        <begin position="91"/>
        <end position="109"/>
    </location>
</feature>
<dbReference type="Pfam" id="PF02321">
    <property type="entry name" value="OEP"/>
    <property type="match status" value="2"/>
</dbReference>
<dbReference type="InterPro" id="IPR003423">
    <property type="entry name" value="OMP_efflux"/>
</dbReference>
<dbReference type="EMBL" id="JAESVA010000026">
    <property type="protein sequence ID" value="MCB8884082.1"/>
    <property type="molecule type" value="Genomic_DNA"/>
</dbReference>
<comment type="similarity">
    <text evidence="1 2">Belongs to the outer membrane factor (OMF) (TC 1.B.17) family.</text>
</comment>
<dbReference type="InterPro" id="IPR010131">
    <property type="entry name" value="MdtP/NodT-like"/>
</dbReference>
<keyword evidence="2" id="KW-0472">Membrane</keyword>
<dbReference type="GO" id="GO:0005886">
    <property type="term" value="C:plasma membrane"/>
    <property type="evidence" value="ECO:0007669"/>
    <property type="project" value="UniProtKB-SubCell"/>
</dbReference>
<dbReference type="RefSeq" id="WP_227310820.1">
    <property type="nucleotide sequence ID" value="NZ_JAESVA010000026.1"/>
</dbReference>
<dbReference type="SUPFAM" id="SSF56954">
    <property type="entry name" value="Outer membrane efflux proteins (OEP)"/>
    <property type="match status" value="1"/>
</dbReference>
<name>A0A963Z907_9PROT</name>
<dbReference type="AlphaFoldDB" id="A0A963Z907"/>
<feature type="region of interest" description="Disordered" evidence="3">
    <location>
        <begin position="27"/>
        <end position="48"/>
    </location>
</feature>
<reference evidence="4 5" key="1">
    <citation type="journal article" date="2021" name="Microorganisms">
        <title>Acidisoma silvae sp. nov. and Acidisomacellulosilytica sp. nov., Two Acidophilic Bacteria Isolated from Decaying Wood, Hydrolyzing Cellulose and Producing Poly-3-hydroxybutyrate.</title>
        <authorList>
            <person name="Mieszkin S."/>
            <person name="Pouder E."/>
            <person name="Uroz S."/>
            <person name="Simon-Colin C."/>
            <person name="Alain K."/>
        </authorList>
    </citation>
    <scope>NUCLEOTIDE SEQUENCE [LARGE SCALE GENOMIC DNA]</scope>
    <source>
        <strain evidence="4 5">HW T5.17</strain>
    </source>
</reference>
<dbReference type="PROSITE" id="PS51257">
    <property type="entry name" value="PROKAR_LIPOPROTEIN"/>
    <property type="match status" value="1"/>
</dbReference>
<keyword evidence="2" id="KW-0564">Palmitate</keyword>
<sequence length="482" mass="51494">MISRIALRTAIIAPLLAGCTVGPNFHAPQTQSPQTWASEPKNVGSTTFGGPVEEDWWKSFHDPELASLEARLAPQNIDLQTAAERVKQAEDVTQVTASQGLPQVSGTSEYTRERESPNGAVSLVEPAPGAPLAFDTFENLLQASWELDLFGKVGRATEAAHANTTSAVEARHAIALKAIADLAQDYMELRGTQARLAITEDDLGLAQHNLALVRDQFANGVATTLDIANAEAQIATITASITPFRERISRLINAIGFLLALPPRALTDELAEPAALPMVPPQVPVGLPSTLLLRRPDIREAEAKLHAATAETGVAVASFYPDITLGAHAGLQGLQLGNAFSLPDLEYTIGPQITVPLFEGGRLTGTLKLRRSQQKEAALDYRQTVLQAWQDVDNALTAYADGQEQRDQLANAVDKNRTALFAARQNFAQGTVDFLNVTAAQSALLNSQDALAQADTDINVDLIGLYKALGGGWAVVDDAPQP</sequence>
<evidence type="ECO:0000313" key="4">
    <source>
        <dbReference type="EMBL" id="MCB8884082.1"/>
    </source>
</evidence>
<keyword evidence="5" id="KW-1185">Reference proteome</keyword>
<comment type="subcellular location">
    <subcellularLocation>
        <location evidence="2">Cell membrane</location>
        <topology evidence="2">Lipid-anchor</topology>
    </subcellularLocation>
</comment>
<organism evidence="4 5">
    <name type="scientific">Acidisoma cellulosilyticum</name>
    <dbReference type="NCBI Taxonomy" id="2802395"/>
    <lineage>
        <taxon>Bacteria</taxon>
        <taxon>Pseudomonadati</taxon>
        <taxon>Pseudomonadota</taxon>
        <taxon>Alphaproteobacteria</taxon>
        <taxon>Acetobacterales</taxon>
        <taxon>Acidocellaceae</taxon>
        <taxon>Acidisoma</taxon>
    </lineage>
</organism>
<accession>A0A963Z907</accession>
<dbReference type="NCBIfam" id="TIGR01845">
    <property type="entry name" value="outer_NodT"/>
    <property type="match status" value="1"/>
</dbReference>
<dbReference type="PANTHER" id="PTHR30203">
    <property type="entry name" value="OUTER MEMBRANE CATION EFFLUX PROTEIN"/>
    <property type="match status" value="1"/>
</dbReference>
<keyword evidence="2" id="KW-0449">Lipoprotein</keyword>
<evidence type="ECO:0000256" key="3">
    <source>
        <dbReference type="SAM" id="MobiDB-lite"/>
    </source>
</evidence>
<comment type="caution">
    <text evidence="4">The sequence shown here is derived from an EMBL/GenBank/DDBJ whole genome shotgun (WGS) entry which is preliminary data.</text>
</comment>
<dbReference type="GO" id="GO:0015562">
    <property type="term" value="F:efflux transmembrane transporter activity"/>
    <property type="evidence" value="ECO:0007669"/>
    <property type="project" value="InterPro"/>
</dbReference>